<keyword evidence="7" id="KW-1185">Reference proteome</keyword>
<feature type="transmembrane region" description="Helical" evidence="5">
    <location>
        <begin position="175"/>
        <end position="201"/>
    </location>
</feature>
<dbReference type="Proteomes" id="UP001432027">
    <property type="component" value="Unassembled WGS sequence"/>
</dbReference>
<organism evidence="6 7">
    <name type="scientific">Pristionchus entomophagus</name>
    <dbReference type="NCBI Taxonomy" id="358040"/>
    <lineage>
        <taxon>Eukaryota</taxon>
        <taxon>Metazoa</taxon>
        <taxon>Ecdysozoa</taxon>
        <taxon>Nematoda</taxon>
        <taxon>Chromadorea</taxon>
        <taxon>Rhabditida</taxon>
        <taxon>Rhabditina</taxon>
        <taxon>Diplogasteromorpha</taxon>
        <taxon>Diplogasteroidea</taxon>
        <taxon>Neodiplogasteridae</taxon>
        <taxon>Pristionchus</taxon>
    </lineage>
</organism>
<proteinExistence type="predicted"/>
<dbReference type="GO" id="GO:0016020">
    <property type="term" value="C:membrane"/>
    <property type="evidence" value="ECO:0007669"/>
    <property type="project" value="UniProtKB-SubCell"/>
</dbReference>
<reference evidence="6" key="1">
    <citation type="submission" date="2023-10" db="EMBL/GenBank/DDBJ databases">
        <title>Genome assembly of Pristionchus species.</title>
        <authorList>
            <person name="Yoshida K."/>
            <person name="Sommer R.J."/>
        </authorList>
    </citation>
    <scope>NUCLEOTIDE SEQUENCE</scope>
    <source>
        <strain evidence="6">RS0144</strain>
    </source>
</reference>
<evidence type="ECO:0000256" key="5">
    <source>
        <dbReference type="SAM" id="Phobius"/>
    </source>
</evidence>
<evidence type="ECO:0008006" key="8">
    <source>
        <dbReference type="Google" id="ProtNLM"/>
    </source>
</evidence>
<dbReference type="AlphaFoldDB" id="A0AAV5TAH7"/>
<dbReference type="PANTHER" id="PTHR34492">
    <property type="entry name" value="GUSTATORY RECEPTOR FAMILY"/>
    <property type="match status" value="1"/>
</dbReference>
<feature type="transmembrane region" description="Helical" evidence="5">
    <location>
        <begin position="44"/>
        <end position="63"/>
    </location>
</feature>
<feature type="non-terminal residue" evidence="6">
    <location>
        <position position="1"/>
    </location>
</feature>
<dbReference type="PANTHER" id="PTHR34492:SF2">
    <property type="entry name" value="G PROTEIN-COUPLED RECEPTOR"/>
    <property type="match status" value="1"/>
</dbReference>
<keyword evidence="3 5" id="KW-1133">Transmembrane helix</keyword>
<dbReference type="InterPro" id="IPR013604">
    <property type="entry name" value="7TM_chemorcpt"/>
</dbReference>
<keyword evidence="2 5" id="KW-0812">Transmembrane</keyword>
<evidence type="ECO:0000256" key="2">
    <source>
        <dbReference type="ARBA" id="ARBA00022692"/>
    </source>
</evidence>
<feature type="transmembrane region" description="Helical" evidence="5">
    <location>
        <begin position="316"/>
        <end position="336"/>
    </location>
</feature>
<comment type="caution">
    <text evidence="6">The sequence shown here is derived from an EMBL/GenBank/DDBJ whole genome shotgun (WGS) entry which is preliminary data.</text>
</comment>
<evidence type="ECO:0000256" key="3">
    <source>
        <dbReference type="ARBA" id="ARBA00022989"/>
    </source>
</evidence>
<comment type="subcellular location">
    <subcellularLocation>
        <location evidence="1">Membrane</location>
        <topology evidence="1">Multi-pass membrane protein</topology>
    </subcellularLocation>
</comment>
<accession>A0AAV5TAH7</accession>
<feature type="transmembrane region" description="Helical" evidence="5">
    <location>
        <begin position="16"/>
        <end position="32"/>
    </location>
</feature>
<gene>
    <name evidence="6" type="ORF">PENTCL1PPCAC_14726</name>
</gene>
<feature type="non-terminal residue" evidence="6">
    <location>
        <position position="418"/>
    </location>
</feature>
<name>A0AAV5TAH7_9BILA</name>
<dbReference type="Pfam" id="PF08395">
    <property type="entry name" value="7tm_7"/>
    <property type="match status" value="1"/>
</dbReference>
<evidence type="ECO:0000256" key="4">
    <source>
        <dbReference type="ARBA" id="ARBA00023136"/>
    </source>
</evidence>
<feature type="transmembrane region" description="Helical" evidence="5">
    <location>
        <begin position="288"/>
        <end position="310"/>
    </location>
</feature>
<protein>
    <recommendedName>
        <fullName evidence="8">G protein-coupled receptor</fullName>
    </recommendedName>
</protein>
<evidence type="ECO:0000256" key="1">
    <source>
        <dbReference type="ARBA" id="ARBA00004141"/>
    </source>
</evidence>
<evidence type="ECO:0000313" key="7">
    <source>
        <dbReference type="Proteomes" id="UP001432027"/>
    </source>
</evidence>
<dbReference type="EMBL" id="BTSX01000004">
    <property type="protein sequence ID" value="GMS92551.1"/>
    <property type="molecule type" value="Genomic_DNA"/>
</dbReference>
<dbReference type="GO" id="GO:0050909">
    <property type="term" value="P:sensory perception of taste"/>
    <property type="evidence" value="ECO:0007669"/>
    <property type="project" value="InterPro"/>
</dbReference>
<sequence length="418" mass="48153">SPDLSDPEEDYKIDKLFYRIFHFCLILGVNFYRDRNIKLRCVSLVIVAVACSINVYFIGYVALLCMSQRFEAKRVATSVSVGAESYVMKIIQIFISYWQWTSQPCKVVKLLYEVNKGIGIHHHRKSLQTIVNTFYVVVGMDAVYDLFSLILENEYFIAKQDNRKENLQIFGHRHLFIIVQLAILYCIMCWGVALFIFSLLVHATHYEFVYFNDPVRSLQPRDKHSILEPICTSDHSVDQTCDFPSEKIKCDNAYQTDETLCSYLLKLIKIHNGLTECVKSLDKMFNRYAFVMLVTIIPTTIFSLFMLFVICYLQPLIVSFFLVFFCIFSFITLVNAPSQLHNTIHKTKLALCANTHIWFPYRPNVYHSAIAFLCHLDQANLGVSIWGFAIVTKPLVLTTLSAMVTCLALFVQIGECNA</sequence>
<keyword evidence="4 5" id="KW-0472">Membrane</keyword>
<evidence type="ECO:0000313" key="6">
    <source>
        <dbReference type="EMBL" id="GMS92551.1"/>
    </source>
</evidence>